<proteinExistence type="predicted"/>
<dbReference type="RefSeq" id="WP_270896792.1">
    <property type="nucleotide sequence ID" value="NZ_JBHSPF010000003.1"/>
</dbReference>
<evidence type="ECO:0000313" key="1">
    <source>
        <dbReference type="EMBL" id="MFC5627346.1"/>
    </source>
</evidence>
<organism evidence="1 2">
    <name type="scientific">Aliibacillus thermotolerans</name>
    <dbReference type="NCBI Taxonomy" id="1834418"/>
    <lineage>
        <taxon>Bacteria</taxon>
        <taxon>Bacillati</taxon>
        <taxon>Bacillota</taxon>
        <taxon>Bacilli</taxon>
        <taxon>Bacillales</taxon>
        <taxon>Bacillaceae</taxon>
        <taxon>Aliibacillus</taxon>
    </lineage>
</organism>
<dbReference type="EMBL" id="JBHSPF010000003">
    <property type="protein sequence ID" value="MFC5627346.1"/>
    <property type="molecule type" value="Genomic_DNA"/>
</dbReference>
<evidence type="ECO:0000313" key="2">
    <source>
        <dbReference type="Proteomes" id="UP001596143"/>
    </source>
</evidence>
<accession>A0ABW0U4S4</accession>
<protein>
    <submittedName>
        <fullName evidence="1">Uncharacterized protein</fullName>
    </submittedName>
</protein>
<gene>
    <name evidence="1" type="ORF">ACFPTR_00355</name>
</gene>
<sequence>MCLIGFELLTERSVRILPNSSFSISILWNGVKIAASVGKDRYNQHSFILPYRRITATGRFHHSTDKLSFLQKTSFQVSPCRLVKCPSVPLEDLKLAINLPQRDTLEPLYRNCSLRFCKKNEDEFTKYTLYLDPRSVEEHSINQYQINLSHLIPRHFKHFLH</sequence>
<keyword evidence="2" id="KW-1185">Reference proteome</keyword>
<dbReference type="Proteomes" id="UP001596143">
    <property type="component" value="Unassembled WGS sequence"/>
</dbReference>
<reference evidence="2" key="1">
    <citation type="journal article" date="2019" name="Int. J. Syst. Evol. Microbiol.">
        <title>The Global Catalogue of Microorganisms (GCM) 10K type strain sequencing project: providing services to taxonomists for standard genome sequencing and annotation.</title>
        <authorList>
            <consortium name="The Broad Institute Genomics Platform"/>
            <consortium name="The Broad Institute Genome Sequencing Center for Infectious Disease"/>
            <person name="Wu L."/>
            <person name="Ma J."/>
        </authorList>
    </citation>
    <scope>NUCLEOTIDE SEQUENCE [LARGE SCALE GENOMIC DNA]</scope>
    <source>
        <strain evidence="2">CGMCC 1.15790</strain>
    </source>
</reference>
<comment type="caution">
    <text evidence="1">The sequence shown here is derived from an EMBL/GenBank/DDBJ whole genome shotgun (WGS) entry which is preliminary data.</text>
</comment>
<name>A0ABW0U4S4_9BACI</name>